<name>A0AB39VXJ1_9FLAO</name>
<proteinExistence type="predicted"/>
<gene>
    <name evidence="1" type="ORF">AB3G34_09050</name>
</gene>
<reference evidence="1" key="1">
    <citation type="submission" date="2024-07" db="EMBL/GenBank/DDBJ databases">
        <authorList>
            <person name="Biller S.J."/>
        </authorList>
    </citation>
    <scope>NUCLEOTIDE SEQUENCE</scope>
    <source>
        <strain evidence="1">WC2409</strain>
    </source>
</reference>
<dbReference type="EMBL" id="CP165625">
    <property type="protein sequence ID" value="XDU94040.1"/>
    <property type="molecule type" value="Genomic_DNA"/>
</dbReference>
<organism evidence="1">
    <name type="scientific">Flavobacterium sp. WC2409</name>
    <dbReference type="NCBI Taxonomy" id="3234139"/>
    <lineage>
        <taxon>Bacteria</taxon>
        <taxon>Pseudomonadati</taxon>
        <taxon>Bacteroidota</taxon>
        <taxon>Flavobacteriia</taxon>
        <taxon>Flavobacteriales</taxon>
        <taxon>Flavobacteriaceae</taxon>
        <taxon>Flavobacterium</taxon>
    </lineage>
</organism>
<accession>A0AB39VXJ1</accession>
<evidence type="ECO:0000313" key="1">
    <source>
        <dbReference type="EMBL" id="XDU94040.1"/>
    </source>
</evidence>
<sequence>MITARKLEEFGFVKETKENEIIYYKGIYGLKYESNNWLIIGKHSGENITGMNVIETVKDLKKHYKESTGLELN</sequence>
<protein>
    <submittedName>
        <fullName evidence="1">Uncharacterized protein</fullName>
    </submittedName>
</protein>
<dbReference type="AlphaFoldDB" id="A0AB39VXJ1"/>
<dbReference type="RefSeq" id="WP_369752206.1">
    <property type="nucleotide sequence ID" value="NZ_CP165625.1"/>
</dbReference>